<sequence length="435" mass="48106">MQPHRLLWAYARTRTRRFADRTALERHQARGLDRFARTVLARSPWFAPYASQPRDAWPLMDKAAMLTRFDTMNTAGLTLDEVLACAHRAEQSRDFSPMLGHYSVGLSSGTSGSRGVFVASPAERATWAGVLLAKLLPQGLLHRERVALFLRANNRLYTAVRTPWLSFAFYDLFEPFESLVAQLDAYRPTIVVAPAQVLCSLALAVREGRLAVRPARVIAVAEVLEPLDRVLLAETFGRVDEVYQATEGFLGATCTHGTLHLNEEFLHVEPQWLDDTRFVPVITDFTRSTQPIVRYRLDDVLAVRRAPCPCGSPALAIARIEGRCDDMLVLPGRDGTPRTVFADVCARALAQALPLHADYRLTQTAPAALTLTLAVDTGADGAASGMLAACRQHLVDVFARLGVATDALAWTLSPAVPARDFTQKRRRIVRAKEAR</sequence>
<comment type="caution">
    <text evidence="1">The sequence shown here is derived from an EMBL/GenBank/DDBJ whole genome shotgun (WGS) entry which is preliminary data.</text>
</comment>
<proteinExistence type="predicted"/>
<dbReference type="InterPro" id="IPR042099">
    <property type="entry name" value="ANL_N_sf"/>
</dbReference>
<keyword evidence="2" id="KW-1185">Reference proteome</keyword>
<dbReference type="Gene3D" id="3.40.50.12780">
    <property type="entry name" value="N-terminal domain of ligase-like"/>
    <property type="match status" value="1"/>
</dbReference>
<dbReference type="RefSeq" id="WP_124490213.1">
    <property type="nucleotide sequence ID" value="NZ_QTOI01000001.1"/>
</dbReference>
<evidence type="ECO:0000313" key="1">
    <source>
        <dbReference type="EMBL" id="RQY99759.1"/>
    </source>
</evidence>
<reference evidence="1 2" key="1">
    <citation type="submission" date="2018-08" db="EMBL/GenBank/DDBJ databases">
        <title>Comparative analysis of Burkholderia isolates from Puerto Rico.</title>
        <authorList>
            <person name="Hall C."/>
            <person name="Sahl J."/>
            <person name="Wagner D."/>
        </authorList>
    </citation>
    <scope>NUCLEOTIDE SEQUENCE [LARGE SCALE GENOMIC DNA]</scope>
    <source>
        <strain evidence="1 2">Bp8966</strain>
    </source>
</reference>
<dbReference type="InterPro" id="IPR053158">
    <property type="entry name" value="CapK_Type1_Caps_Biosynth"/>
</dbReference>
<dbReference type="Proteomes" id="UP000281098">
    <property type="component" value="Unassembled WGS sequence"/>
</dbReference>
<evidence type="ECO:0000313" key="2">
    <source>
        <dbReference type="Proteomes" id="UP000281098"/>
    </source>
</evidence>
<dbReference type="PANTHER" id="PTHR36932:SF1">
    <property type="entry name" value="CAPSULAR POLYSACCHARIDE BIOSYNTHESIS PROTEIN"/>
    <property type="match status" value="1"/>
</dbReference>
<name>A0ABX9YX41_9BURK</name>
<organism evidence="1 2">
    <name type="scientific">Burkholderia stagnalis</name>
    <dbReference type="NCBI Taxonomy" id="1503054"/>
    <lineage>
        <taxon>Bacteria</taxon>
        <taxon>Pseudomonadati</taxon>
        <taxon>Pseudomonadota</taxon>
        <taxon>Betaproteobacteria</taxon>
        <taxon>Burkholderiales</taxon>
        <taxon>Burkholderiaceae</taxon>
        <taxon>Burkholderia</taxon>
        <taxon>Burkholderia cepacia complex</taxon>
    </lineage>
</organism>
<protein>
    <submittedName>
        <fullName evidence="1">CoF synthetase</fullName>
    </submittedName>
</protein>
<dbReference type="NCBIfam" id="TIGR02304">
    <property type="entry name" value="aden_form_hyp"/>
    <property type="match status" value="1"/>
</dbReference>
<gene>
    <name evidence="1" type="ORF">DF017_00855</name>
</gene>
<dbReference type="PANTHER" id="PTHR36932">
    <property type="entry name" value="CAPSULAR POLYSACCHARIDE BIOSYNTHESIS PROTEIN"/>
    <property type="match status" value="1"/>
</dbReference>
<dbReference type="InterPro" id="IPR012685">
    <property type="entry name" value="CHP02304_F390_synth-rel"/>
</dbReference>
<accession>A0ABX9YX41</accession>
<dbReference type="EMBL" id="QTPM01000001">
    <property type="protein sequence ID" value="RQY99759.1"/>
    <property type="molecule type" value="Genomic_DNA"/>
</dbReference>